<dbReference type="InterPro" id="IPR006612">
    <property type="entry name" value="THAP_Znf"/>
</dbReference>
<proteinExistence type="predicted"/>
<keyword evidence="8" id="KW-1185">Reference proteome</keyword>
<comment type="caution">
    <text evidence="7">The sequence shown here is derived from an EMBL/GenBank/DDBJ whole genome shotgun (WGS) entry which is preliminary data.</text>
</comment>
<protein>
    <recommendedName>
        <fullName evidence="6">THAP-type domain-containing protein</fullName>
    </recommendedName>
</protein>
<evidence type="ECO:0000256" key="2">
    <source>
        <dbReference type="ARBA" id="ARBA00022771"/>
    </source>
</evidence>
<dbReference type="GO" id="GO:0008270">
    <property type="term" value="F:zinc ion binding"/>
    <property type="evidence" value="ECO:0007669"/>
    <property type="project" value="UniProtKB-KW"/>
</dbReference>
<keyword evidence="4 5" id="KW-0238">DNA-binding</keyword>
<evidence type="ECO:0000256" key="1">
    <source>
        <dbReference type="ARBA" id="ARBA00022723"/>
    </source>
</evidence>
<evidence type="ECO:0000256" key="5">
    <source>
        <dbReference type="PROSITE-ProRule" id="PRU00309"/>
    </source>
</evidence>
<sequence>MGRKCSVSGCRTGYTSQAKIASGIIEHEKISIYGFPRDAMELQAWLDSLPNKLSISQISGNMGVCSLHWPADVPLIRRARHLVPSVPPSIFPVAAYTKGKETTAKAAKKFVRDTREYDADDVTEFLDMNDLEQTTLPSEFDFERRMRDLAFLSAVQKDLQTVTVSRPTVVFKT</sequence>
<evidence type="ECO:0000313" key="8">
    <source>
        <dbReference type="Proteomes" id="UP000762676"/>
    </source>
</evidence>
<dbReference type="SMART" id="SM00980">
    <property type="entry name" value="THAP"/>
    <property type="match status" value="1"/>
</dbReference>
<feature type="domain" description="THAP-type" evidence="6">
    <location>
        <begin position="1"/>
        <end position="91"/>
    </location>
</feature>
<accession>A0AAV4G9C0</accession>
<name>A0AAV4G9C0_9GAST</name>
<dbReference type="GO" id="GO:0003677">
    <property type="term" value="F:DNA binding"/>
    <property type="evidence" value="ECO:0007669"/>
    <property type="project" value="UniProtKB-UniRule"/>
</dbReference>
<keyword evidence="1" id="KW-0479">Metal-binding</keyword>
<dbReference type="EMBL" id="BMAT01008335">
    <property type="protein sequence ID" value="GFR82403.1"/>
    <property type="molecule type" value="Genomic_DNA"/>
</dbReference>
<evidence type="ECO:0000256" key="3">
    <source>
        <dbReference type="ARBA" id="ARBA00022833"/>
    </source>
</evidence>
<dbReference type="PROSITE" id="PS50950">
    <property type="entry name" value="ZF_THAP"/>
    <property type="match status" value="1"/>
</dbReference>
<organism evidence="7 8">
    <name type="scientific">Elysia marginata</name>
    <dbReference type="NCBI Taxonomy" id="1093978"/>
    <lineage>
        <taxon>Eukaryota</taxon>
        <taxon>Metazoa</taxon>
        <taxon>Spiralia</taxon>
        <taxon>Lophotrochozoa</taxon>
        <taxon>Mollusca</taxon>
        <taxon>Gastropoda</taxon>
        <taxon>Heterobranchia</taxon>
        <taxon>Euthyneura</taxon>
        <taxon>Panpulmonata</taxon>
        <taxon>Sacoglossa</taxon>
        <taxon>Placobranchoidea</taxon>
        <taxon>Plakobranchidae</taxon>
        <taxon>Elysia</taxon>
    </lineage>
</organism>
<gene>
    <name evidence="7" type="ORF">ElyMa_004095800</name>
</gene>
<dbReference type="Proteomes" id="UP000762676">
    <property type="component" value="Unassembled WGS sequence"/>
</dbReference>
<dbReference type="Pfam" id="PF05485">
    <property type="entry name" value="THAP"/>
    <property type="match status" value="1"/>
</dbReference>
<dbReference type="SUPFAM" id="SSF57716">
    <property type="entry name" value="Glucocorticoid receptor-like (DNA-binding domain)"/>
    <property type="match status" value="1"/>
</dbReference>
<keyword evidence="3" id="KW-0862">Zinc</keyword>
<keyword evidence="2 5" id="KW-0863">Zinc-finger</keyword>
<evidence type="ECO:0000256" key="4">
    <source>
        <dbReference type="ARBA" id="ARBA00023125"/>
    </source>
</evidence>
<evidence type="ECO:0000313" key="7">
    <source>
        <dbReference type="EMBL" id="GFR82403.1"/>
    </source>
</evidence>
<dbReference type="AlphaFoldDB" id="A0AAV4G9C0"/>
<evidence type="ECO:0000259" key="6">
    <source>
        <dbReference type="PROSITE" id="PS50950"/>
    </source>
</evidence>
<reference evidence="7 8" key="1">
    <citation type="journal article" date="2021" name="Elife">
        <title>Chloroplast acquisition without the gene transfer in kleptoplastic sea slugs, Plakobranchus ocellatus.</title>
        <authorList>
            <person name="Maeda T."/>
            <person name="Takahashi S."/>
            <person name="Yoshida T."/>
            <person name="Shimamura S."/>
            <person name="Takaki Y."/>
            <person name="Nagai Y."/>
            <person name="Toyoda A."/>
            <person name="Suzuki Y."/>
            <person name="Arimoto A."/>
            <person name="Ishii H."/>
            <person name="Satoh N."/>
            <person name="Nishiyama T."/>
            <person name="Hasebe M."/>
            <person name="Maruyama T."/>
            <person name="Minagawa J."/>
            <person name="Obokata J."/>
            <person name="Shigenobu S."/>
        </authorList>
    </citation>
    <scope>NUCLEOTIDE SEQUENCE [LARGE SCALE GENOMIC DNA]</scope>
</reference>